<keyword evidence="2" id="KW-1185">Reference proteome</keyword>
<dbReference type="STRING" id="420953.SAMN05192543_11173"/>
<proteinExistence type="predicted"/>
<accession>A0A1I3UBB5</accession>
<protein>
    <submittedName>
        <fullName evidence="1">Uncharacterized protein</fullName>
    </submittedName>
</protein>
<dbReference type="Proteomes" id="UP000199548">
    <property type="component" value="Unassembled WGS sequence"/>
</dbReference>
<reference evidence="1 2" key="1">
    <citation type="submission" date="2016-10" db="EMBL/GenBank/DDBJ databases">
        <authorList>
            <person name="de Groot N.N."/>
        </authorList>
    </citation>
    <scope>NUCLEOTIDE SEQUENCE [LARGE SCALE GENOMIC DNA]</scope>
    <source>
        <strain evidence="1 2">LMG 23650</strain>
    </source>
</reference>
<gene>
    <name evidence="1" type="ORF">SAMN05192543_11173</name>
</gene>
<evidence type="ECO:0000313" key="1">
    <source>
        <dbReference type="EMBL" id="SFJ79919.1"/>
    </source>
</evidence>
<organism evidence="1 2">
    <name type="scientific">Paraburkholderia megapolitana</name>
    <dbReference type="NCBI Taxonomy" id="420953"/>
    <lineage>
        <taxon>Bacteria</taxon>
        <taxon>Pseudomonadati</taxon>
        <taxon>Pseudomonadota</taxon>
        <taxon>Betaproteobacteria</taxon>
        <taxon>Burkholderiales</taxon>
        <taxon>Burkholderiaceae</taxon>
        <taxon>Paraburkholderia</taxon>
    </lineage>
</organism>
<dbReference type="OrthoDB" id="8761919at2"/>
<sequence>MKNIQVIDGASNCVYDIFAATDEQFALIFPGETDIAFIDEVYERGNDAQLDAVFSEIWKRPIAKKDANGIHGIIFYRLDCKKQYYPSRKDESAINPDGTLLRVEKKS</sequence>
<dbReference type="AlphaFoldDB" id="A0A1I3UBB5"/>
<dbReference type="RefSeq" id="WP_091018862.1">
    <property type="nucleotide sequence ID" value="NZ_CP041745.1"/>
</dbReference>
<evidence type="ECO:0000313" key="2">
    <source>
        <dbReference type="Proteomes" id="UP000199548"/>
    </source>
</evidence>
<dbReference type="EMBL" id="FOQU01000011">
    <property type="protein sequence ID" value="SFJ79919.1"/>
    <property type="molecule type" value="Genomic_DNA"/>
</dbReference>
<name>A0A1I3UBB5_9BURK</name>